<dbReference type="Pfam" id="PF03466">
    <property type="entry name" value="LysR_substrate"/>
    <property type="match status" value="1"/>
</dbReference>
<dbReference type="Gene3D" id="3.40.190.10">
    <property type="entry name" value="Periplasmic binding protein-like II"/>
    <property type="match status" value="2"/>
</dbReference>
<feature type="domain" description="HTH lysR-type" evidence="5">
    <location>
        <begin position="6"/>
        <end position="63"/>
    </location>
</feature>
<keyword evidence="4" id="KW-0804">Transcription</keyword>
<keyword evidence="3" id="KW-0238">DNA-binding</keyword>
<dbReference type="InterPro" id="IPR036390">
    <property type="entry name" value="WH_DNA-bd_sf"/>
</dbReference>
<dbReference type="EMBL" id="CP053069">
    <property type="protein sequence ID" value="QJR09930.1"/>
    <property type="molecule type" value="Genomic_DNA"/>
</dbReference>
<evidence type="ECO:0000256" key="2">
    <source>
        <dbReference type="ARBA" id="ARBA00023015"/>
    </source>
</evidence>
<dbReference type="InterPro" id="IPR036388">
    <property type="entry name" value="WH-like_DNA-bd_sf"/>
</dbReference>
<evidence type="ECO:0000259" key="5">
    <source>
        <dbReference type="PROSITE" id="PS50931"/>
    </source>
</evidence>
<keyword evidence="7" id="KW-1185">Reference proteome</keyword>
<dbReference type="Proteomes" id="UP000501534">
    <property type="component" value="Chromosome"/>
</dbReference>
<evidence type="ECO:0000313" key="6">
    <source>
        <dbReference type="EMBL" id="QJR09930.1"/>
    </source>
</evidence>
<dbReference type="SUPFAM" id="SSF53850">
    <property type="entry name" value="Periplasmic binding protein-like II"/>
    <property type="match status" value="1"/>
</dbReference>
<dbReference type="CDD" id="cd08432">
    <property type="entry name" value="PBP2_GcdR_TrpI_HvrB_AmpR_like"/>
    <property type="match status" value="1"/>
</dbReference>
<dbReference type="PROSITE" id="PS50931">
    <property type="entry name" value="HTH_LYSR"/>
    <property type="match status" value="1"/>
</dbReference>
<gene>
    <name evidence="6" type="primary">gcvA_3</name>
    <name evidence="6" type="ORF">DSM104443_00981</name>
</gene>
<proteinExistence type="inferred from homology"/>
<organism evidence="6 7">
    <name type="scientific">Usitatibacter rugosus</name>
    <dbReference type="NCBI Taxonomy" id="2732067"/>
    <lineage>
        <taxon>Bacteria</taxon>
        <taxon>Pseudomonadati</taxon>
        <taxon>Pseudomonadota</taxon>
        <taxon>Betaproteobacteria</taxon>
        <taxon>Nitrosomonadales</taxon>
        <taxon>Usitatibacteraceae</taxon>
        <taxon>Usitatibacter</taxon>
    </lineage>
</organism>
<dbReference type="FunFam" id="1.10.10.10:FF:000038">
    <property type="entry name" value="Glycine cleavage system transcriptional activator"/>
    <property type="match status" value="1"/>
</dbReference>
<name>A0A6M4GRF5_9PROT</name>
<reference evidence="6 7" key="1">
    <citation type="submission" date="2020-04" db="EMBL/GenBank/DDBJ databases">
        <title>Usitatibacter rugosus gen. nov., sp. nov. and Usitatibacter palustris sp. nov., novel members of Usitatibacteraceae fam. nov. within the order Nitrosomonadales isolated from soil.</title>
        <authorList>
            <person name="Huber K.J."/>
            <person name="Neumann-Schaal M."/>
            <person name="Geppert A."/>
            <person name="Luckner M."/>
            <person name="Wanner G."/>
            <person name="Overmann J."/>
        </authorList>
    </citation>
    <scope>NUCLEOTIDE SEQUENCE [LARGE SCALE GENOMIC DNA]</scope>
    <source>
        <strain evidence="6 7">0125_3</strain>
    </source>
</reference>
<dbReference type="GO" id="GO:0006351">
    <property type="term" value="P:DNA-templated transcription"/>
    <property type="evidence" value="ECO:0007669"/>
    <property type="project" value="TreeGrafter"/>
</dbReference>
<dbReference type="KEGG" id="uru:DSM104443_00981"/>
<dbReference type="GO" id="GO:0003700">
    <property type="term" value="F:DNA-binding transcription factor activity"/>
    <property type="evidence" value="ECO:0007669"/>
    <property type="project" value="InterPro"/>
</dbReference>
<evidence type="ECO:0000256" key="4">
    <source>
        <dbReference type="ARBA" id="ARBA00023163"/>
    </source>
</evidence>
<dbReference type="PRINTS" id="PR00039">
    <property type="entry name" value="HTHLYSR"/>
</dbReference>
<evidence type="ECO:0000256" key="3">
    <source>
        <dbReference type="ARBA" id="ARBA00023125"/>
    </source>
</evidence>
<dbReference type="AlphaFoldDB" id="A0A6M4GRF5"/>
<dbReference type="PANTHER" id="PTHR30537">
    <property type="entry name" value="HTH-TYPE TRANSCRIPTIONAL REGULATOR"/>
    <property type="match status" value="1"/>
</dbReference>
<evidence type="ECO:0000256" key="1">
    <source>
        <dbReference type="ARBA" id="ARBA00009437"/>
    </source>
</evidence>
<accession>A0A6M4GRF5</accession>
<dbReference type="InterPro" id="IPR058163">
    <property type="entry name" value="LysR-type_TF_proteobact-type"/>
</dbReference>
<evidence type="ECO:0000313" key="7">
    <source>
        <dbReference type="Proteomes" id="UP000501534"/>
    </source>
</evidence>
<dbReference type="InterPro" id="IPR000847">
    <property type="entry name" value="LysR_HTH_N"/>
</dbReference>
<dbReference type="Gene3D" id="1.10.10.10">
    <property type="entry name" value="Winged helix-like DNA-binding domain superfamily/Winged helix DNA-binding domain"/>
    <property type="match status" value="1"/>
</dbReference>
<comment type="similarity">
    <text evidence="1">Belongs to the LysR transcriptional regulatory family.</text>
</comment>
<dbReference type="SUPFAM" id="SSF46785">
    <property type="entry name" value="Winged helix' DNA-binding domain"/>
    <property type="match status" value="1"/>
</dbReference>
<dbReference type="Pfam" id="PF00126">
    <property type="entry name" value="HTH_1"/>
    <property type="match status" value="1"/>
</dbReference>
<keyword evidence="2" id="KW-0805">Transcription regulation</keyword>
<sequence>MAQRLPPLATLRPFEAAARLESFSKAADELHLTHGAVSHQVRSLEEHLGTALFHRHGKRVTLTQEGRVFAERIRAALTEIAMAADVARDARRGNSLTVSVLPSFASRWLMPRLFRFMEAHPEIQVNVFANSAMANFAADGVDVGIRFGPGPWPPLVCERVLGDECFPVASPKFNRGRLPKKAKELLGLRIIREDRDYWKEWFEAAGVELEAPLGGPSFSDASYSLVAAIRGEGVALTRRSLVGDDIEQGRLVQLFPLAIPTKESYWIVYPKELAESAKIKAFAAWMKSELKTKEK</sequence>
<dbReference type="NCBIfam" id="NF008352">
    <property type="entry name" value="PRK11139.1"/>
    <property type="match status" value="1"/>
</dbReference>
<dbReference type="PANTHER" id="PTHR30537:SF79">
    <property type="entry name" value="TRANSCRIPTIONAL REGULATOR-RELATED"/>
    <property type="match status" value="1"/>
</dbReference>
<protein>
    <submittedName>
        <fullName evidence="6">Glycine cleavage system transcriptional activator</fullName>
    </submittedName>
</protein>
<dbReference type="RefSeq" id="WP_171090052.1">
    <property type="nucleotide sequence ID" value="NZ_CP053069.1"/>
</dbReference>
<dbReference type="InterPro" id="IPR005119">
    <property type="entry name" value="LysR_subst-bd"/>
</dbReference>
<dbReference type="GO" id="GO:0043565">
    <property type="term" value="F:sequence-specific DNA binding"/>
    <property type="evidence" value="ECO:0007669"/>
    <property type="project" value="TreeGrafter"/>
</dbReference>